<sequence>MSQQDVIGGIDLTDDHYVIRQSLIRNKYAVEDGSGETVLKGKQKLFKMKEDFPFTTPDGETLFRLKAKNVLDIAGSYALVDERTGDTFAVVEKEFTFFKHNYTIRSPEGDPWARIESESTVVMALKSLSDIAGLLPHTYSISGPDGRSMGTIKERFSLRDVYDVTVGDTGDAPREAIVAAACAIDALEGN</sequence>
<name>A0A6B0GV08_9EURY</name>
<organism evidence="1 2">
    <name type="scientific">Halomarina oriensis</name>
    <dbReference type="NCBI Taxonomy" id="671145"/>
    <lineage>
        <taxon>Archaea</taxon>
        <taxon>Methanobacteriati</taxon>
        <taxon>Methanobacteriota</taxon>
        <taxon>Stenosarchaea group</taxon>
        <taxon>Halobacteria</taxon>
        <taxon>Halobacteriales</taxon>
        <taxon>Natronomonadaceae</taxon>
        <taxon>Halomarina</taxon>
    </lineage>
</organism>
<reference evidence="1 2" key="1">
    <citation type="submission" date="2019-12" db="EMBL/GenBank/DDBJ databases">
        <title>Halocatena pleomorpha gen. nov. sp. nov., an extremely halophilic archaeon of family Halobacteriaceae isolated from saltpan soil.</title>
        <authorList>
            <person name="Pal Y."/>
            <person name="Verma A."/>
            <person name="Krishnamurthi S."/>
            <person name="Kumar P."/>
        </authorList>
    </citation>
    <scope>NUCLEOTIDE SEQUENCE [LARGE SCALE GENOMIC DNA]</scope>
    <source>
        <strain evidence="1 2">JCM 16495</strain>
    </source>
</reference>
<evidence type="ECO:0008006" key="3">
    <source>
        <dbReference type="Google" id="ProtNLM"/>
    </source>
</evidence>
<proteinExistence type="predicted"/>
<protein>
    <recommendedName>
        <fullName evidence="3">LURP-one-related family protein</fullName>
    </recommendedName>
</protein>
<dbReference type="InterPro" id="IPR025659">
    <property type="entry name" value="Tubby-like_C"/>
</dbReference>
<keyword evidence="2" id="KW-1185">Reference proteome</keyword>
<evidence type="ECO:0000313" key="1">
    <source>
        <dbReference type="EMBL" id="MWG35558.1"/>
    </source>
</evidence>
<accession>A0A6B0GV08</accession>
<dbReference type="InterPro" id="IPR007612">
    <property type="entry name" value="LOR"/>
</dbReference>
<evidence type="ECO:0000313" key="2">
    <source>
        <dbReference type="Proteomes" id="UP000451471"/>
    </source>
</evidence>
<dbReference type="EMBL" id="WSZK01000023">
    <property type="protein sequence ID" value="MWG35558.1"/>
    <property type="molecule type" value="Genomic_DNA"/>
</dbReference>
<gene>
    <name evidence="1" type="ORF">GQS65_13860</name>
</gene>
<dbReference type="Pfam" id="PF04525">
    <property type="entry name" value="LOR"/>
    <property type="match status" value="1"/>
</dbReference>
<dbReference type="RefSeq" id="WP_158205222.1">
    <property type="nucleotide sequence ID" value="NZ_WSZK01000023.1"/>
</dbReference>
<dbReference type="SUPFAM" id="SSF54518">
    <property type="entry name" value="Tubby C-terminal domain-like"/>
    <property type="match status" value="1"/>
</dbReference>
<dbReference type="Proteomes" id="UP000451471">
    <property type="component" value="Unassembled WGS sequence"/>
</dbReference>
<comment type="caution">
    <text evidence="1">The sequence shown here is derived from an EMBL/GenBank/DDBJ whole genome shotgun (WGS) entry which is preliminary data.</text>
</comment>
<dbReference type="OrthoDB" id="178461at2157"/>
<dbReference type="AlphaFoldDB" id="A0A6B0GV08"/>